<evidence type="ECO:0000256" key="1">
    <source>
        <dbReference type="ARBA" id="ARBA00004479"/>
    </source>
</evidence>
<feature type="domain" description="Wall-associated receptor kinase galacturonan-binding" evidence="13">
    <location>
        <begin position="28"/>
        <end position="85"/>
    </location>
</feature>
<keyword evidence="8" id="KW-0472">Membrane</keyword>
<feature type="chain" id="PRO_5001570092" description="Wall-associated receptor kinase galacturonan-binding domain-containing protein" evidence="11">
    <location>
        <begin position="22"/>
        <end position="282"/>
    </location>
</feature>
<dbReference type="GO" id="GO:0030247">
    <property type="term" value="F:polysaccharide binding"/>
    <property type="evidence" value="ECO:0007669"/>
    <property type="project" value="InterPro"/>
</dbReference>
<protein>
    <recommendedName>
        <fullName evidence="15">Wall-associated receptor kinase galacturonan-binding domain-containing protein</fullName>
    </recommendedName>
</protein>
<keyword evidence="4" id="KW-0812">Transmembrane</keyword>
<evidence type="ECO:0000256" key="2">
    <source>
        <dbReference type="ARBA" id="ARBA00022527"/>
    </source>
</evidence>
<dbReference type="InParanoid" id="A0A059CRV7"/>
<feature type="signal peptide" evidence="11">
    <location>
        <begin position="1"/>
        <end position="21"/>
    </location>
</feature>
<keyword evidence="9" id="KW-1015">Disulfide bond</keyword>
<evidence type="ECO:0000256" key="7">
    <source>
        <dbReference type="ARBA" id="ARBA00022989"/>
    </source>
</evidence>
<keyword evidence="6" id="KW-0418">Kinase</keyword>
<comment type="subcellular location">
    <subcellularLocation>
        <location evidence="1">Membrane</location>
        <topology evidence="1">Single-pass type I membrane protein</topology>
    </subcellularLocation>
</comment>
<evidence type="ECO:0000256" key="5">
    <source>
        <dbReference type="ARBA" id="ARBA00022729"/>
    </source>
</evidence>
<keyword evidence="2" id="KW-0723">Serine/threonine-protein kinase</keyword>
<evidence type="ECO:0000256" key="6">
    <source>
        <dbReference type="ARBA" id="ARBA00022777"/>
    </source>
</evidence>
<reference evidence="14" key="1">
    <citation type="submission" date="2013-07" db="EMBL/GenBank/DDBJ databases">
        <title>The genome of Eucalyptus grandis.</title>
        <authorList>
            <person name="Schmutz J."/>
            <person name="Hayes R."/>
            <person name="Myburg A."/>
            <person name="Tuskan G."/>
            <person name="Grattapaglia D."/>
            <person name="Rokhsar D.S."/>
        </authorList>
    </citation>
    <scope>NUCLEOTIDE SEQUENCE</scope>
    <source>
        <tissue evidence="14">Leaf extractions</tissue>
    </source>
</reference>
<dbReference type="GO" id="GO:0016020">
    <property type="term" value="C:membrane"/>
    <property type="evidence" value="ECO:0007669"/>
    <property type="project" value="UniProtKB-SubCell"/>
</dbReference>
<evidence type="ECO:0000256" key="9">
    <source>
        <dbReference type="ARBA" id="ARBA00023157"/>
    </source>
</evidence>
<sequence>MKVVQWLLPVAVAWWLRQGGAPTVAGECATKCGDVDVSYPFGLELECARSQEFFLNCTTERNHTQLLLGDCPIRNMSVEDATMVISLPEVYTCYDPDGQVNYLNGTIDLTSFPPYRFSYTRNKLTVLGCNTYAVTSDPNGTFGTGCLSYCSQPIDFANETNCSGLGCCQTSIPKGLKMLDININLLDEEDKEACGLAFVVDDRSFNMSNRNSRPGRKKASLNQSGYACGNNTDCHDYVNGLGYRCLCSLGTTGIPIIAPTVVKSLVGEEDIGDEFLGSCRSK</sequence>
<evidence type="ECO:0000256" key="4">
    <source>
        <dbReference type="ARBA" id="ARBA00022692"/>
    </source>
</evidence>
<keyword evidence="5 11" id="KW-0732">Signal</keyword>
<dbReference type="PANTHER" id="PTHR33491">
    <property type="entry name" value="OSJNBA0016N04.9 PROTEIN"/>
    <property type="match status" value="1"/>
</dbReference>
<dbReference type="STRING" id="71139.A0A059CRV7"/>
<dbReference type="InterPro" id="IPR025287">
    <property type="entry name" value="WAK_GUB"/>
</dbReference>
<keyword evidence="3" id="KW-0808">Transferase</keyword>
<evidence type="ECO:0000256" key="10">
    <source>
        <dbReference type="ARBA" id="ARBA00023180"/>
    </source>
</evidence>
<proteinExistence type="predicted"/>
<evidence type="ECO:0000256" key="11">
    <source>
        <dbReference type="SAM" id="SignalP"/>
    </source>
</evidence>
<evidence type="ECO:0000256" key="3">
    <source>
        <dbReference type="ARBA" id="ARBA00022679"/>
    </source>
</evidence>
<dbReference type="OMA" id="FANETNC"/>
<evidence type="ECO:0000256" key="8">
    <source>
        <dbReference type="ARBA" id="ARBA00023136"/>
    </source>
</evidence>
<dbReference type="Pfam" id="PF13947">
    <property type="entry name" value="GUB_WAK_bind"/>
    <property type="match status" value="1"/>
</dbReference>
<dbReference type="AlphaFoldDB" id="A0A059CRV7"/>
<evidence type="ECO:0000259" key="13">
    <source>
        <dbReference type="Pfam" id="PF13947"/>
    </source>
</evidence>
<keyword evidence="7" id="KW-1133">Transmembrane helix</keyword>
<dbReference type="Pfam" id="PF08488">
    <property type="entry name" value="WAK"/>
    <property type="match status" value="1"/>
</dbReference>
<name>A0A059CRV7_EUCGR</name>
<dbReference type="Gramene" id="KCW81107">
    <property type="protein sequence ID" value="KCW81107"/>
    <property type="gene ID" value="EUGRSUZ_C02485"/>
</dbReference>
<evidence type="ECO:0000313" key="14">
    <source>
        <dbReference type="EMBL" id="KCW81107.1"/>
    </source>
</evidence>
<dbReference type="EMBL" id="KK198755">
    <property type="protein sequence ID" value="KCW81107.1"/>
    <property type="molecule type" value="Genomic_DNA"/>
</dbReference>
<gene>
    <name evidence="14" type="ORF">EUGRSUZ_C02485</name>
</gene>
<feature type="domain" description="Wall-associated receptor kinase" evidence="12">
    <location>
        <begin position="159"/>
        <end position="207"/>
    </location>
</feature>
<evidence type="ECO:0008006" key="15">
    <source>
        <dbReference type="Google" id="ProtNLM"/>
    </source>
</evidence>
<dbReference type="InterPro" id="IPR013695">
    <property type="entry name" value="WAK"/>
</dbReference>
<evidence type="ECO:0000259" key="12">
    <source>
        <dbReference type="Pfam" id="PF08488"/>
    </source>
</evidence>
<keyword evidence="10" id="KW-0325">Glycoprotein</keyword>
<dbReference type="GO" id="GO:0004674">
    <property type="term" value="F:protein serine/threonine kinase activity"/>
    <property type="evidence" value="ECO:0007669"/>
    <property type="project" value="UniProtKB-KW"/>
</dbReference>
<organism evidence="14">
    <name type="scientific">Eucalyptus grandis</name>
    <name type="common">Flooded gum</name>
    <dbReference type="NCBI Taxonomy" id="71139"/>
    <lineage>
        <taxon>Eukaryota</taxon>
        <taxon>Viridiplantae</taxon>
        <taxon>Streptophyta</taxon>
        <taxon>Embryophyta</taxon>
        <taxon>Tracheophyta</taxon>
        <taxon>Spermatophyta</taxon>
        <taxon>Magnoliopsida</taxon>
        <taxon>eudicotyledons</taxon>
        <taxon>Gunneridae</taxon>
        <taxon>Pentapetalae</taxon>
        <taxon>rosids</taxon>
        <taxon>malvids</taxon>
        <taxon>Myrtales</taxon>
        <taxon>Myrtaceae</taxon>
        <taxon>Myrtoideae</taxon>
        <taxon>Eucalypteae</taxon>
        <taxon>Eucalyptus</taxon>
    </lineage>
</organism>
<accession>A0A059CRV7</accession>